<feature type="signal peptide" evidence="1">
    <location>
        <begin position="1"/>
        <end position="29"/>
    </location>
</feature>
<reference evidence="2 3" key="1">
    <citation type="submission" date="2019-02" db="EMBL/GenBank/DDBJ databases">
        <title>Deep-cultivation of Planctomycetes and their phenomic and genomic characterization uncovers novel biology.</title>
        <authorList>
            <person name="Wiegand S."/>
            <person name="Jogler M."/>
            <person name="Boedeker C."/>
            <person name="Pinto D."/>
            <person name="Vollmers J."/>
            <person name="Rivas-Marin E."/>
            <person name="Kohn T."/>
            <person name="Peeters S.H."/>
            <person name="Heuer A."/>
            <person name="Rast P."/>
            <person name="Oberbeckmann S."/>
            <person name="Bunk B."/>
            <person name="Jeske O."/>
            <person name="Meyerdierks A."/>
            <person name="Storesund J.E."/>
            <person name="Kallscheuer N."/>
            <person name="Luecker S."/>
            <person name="Lage O.M."/>
            <person name="Pohl T."/>
            <person name="Merkel B.J."/>
            <person name="Hornburger P."/>
            <person name="Mueller R.-W."/>
            <person name="Bruemmer F."/>
            <person name="Labrenz M."/>
            <person name="Spormann A.M."/>
            <person name="Op Den Camp H."/>
            <person name="Overmann J."/>
            <person name="Amann R."/>
            <person name="Jetten M.S.M."/>
            <person name="Mascher T."/>
            <person name="Medema M.H."/>
            <person name="Devos D.P."/>
            <person name="Kaster A.-K."/>
            <person name="Ovreas L."/>
            <person name="Rohde M."/>
            <person name="Galperin M.Y."/>
            <person name="Jogler C."/>
        </authorList>
    </citation>
    <scope>NUCLEOTIDE SEQUENCE [LARGE SCALE GENOMIC DNA]</scope>
    <source>
        <strain evidence="2 3">CA13</strain>
    </source>
</reference>
<evidence type="ECO:0000313" key="3">
    <source>
        <dbReference type="Proteomes" id="UP000315010"/>
    </source>
</evidence>
<dbReference type="OrthoDB" id="1031181at2"/>
<proteinExistence type="predicted"/>
<evidence type="ECO:0000256" key="1">
    <source>
        <dbReference type="SAM" id="SignalP"/>
    </source>
</evidence>
<dbReference type="InterPro" id="IPR017853">
    <property type="entry name" value="GH"/>
</dbReference>
<dbReference type="PROSITE" id="PS51257">
    <property type="entry name" value="PROKAR_LIPOPROTEIN"/>
    <property type="match status" value="1"/>
</dbReference>
<organism evidence="2 3">
    <name type="scientific">Novipirellula herctigrandis</name>
    <dbReference type="NCBI Taxonomy" id="2527986"/>
    <lineage>
        <taxon>Bacteria</taxon>
        <taxon>Pseudomonadati</taxon>
        <taxon>Planctomycetota</taxon>
        <taxon>Planctomycetia</taxon>
        <taxon>Pirellulales</taxon>
        <taxon>Pirellulaceae</taxon>
        <taxon>Novipirellula</taxon>
    </lineage>
</organism>
<gene>
    <name evidence="2" type="ORF">CA13_65810</name>
</gene>
<dbReference type="EMBL" id="SJPJ01000001">
    <property type="protein sequence ID" value="TWT85099.1"/>
    <property type="molecule type" value="Genomic_DNA"/>
</dbReference>
<dbReference type="SUPFAM" id="SSF51445">
    <property type="entry name" value="(Trans)glycosidases"/>
    <property type="match status" value="1"/>
</dbReference>
<keyword evidence="3" id="KW-1185">Reference proteome</keyword>
<evidence type="ECO:0000313" key="2">
    <source>
        <dbReference type="EMBL" id="TWT85099.1"/>
    </source>
</evidence>
<sequence precursor="true">MNTIMKCQQLSVIMSLVIACTLPVNTLFAEGPNLVPPPHDHTANYWCTWYAQNYWIGRGTDLQNLQGVTNQAAREELKEDAIFNEKDGWATNYLKRGREDYLFLIDHGWQTKDASKRIAGGPAFFNLVAQESDFPRYFGLEPKEVLKRFNEDIKALGWNSLGIWTRGDVTIEQARTFVEWSKYAGITYWKIDGGDTKEFNAYKAKEEIDPRLVLEYVTGAGGNINPKWEQNLDSYPSVYDIGGKLQQPMLRCLQHSDTFRTYDASPLLMSVTTLRRTHDILKQTQQQPKYRAILNVQDDCNIAIGLGVLVASKRHPNINERTLQGRDLHHQLSGKRRMQRRINEAERFGRWARIAPAFPAGDGVYLSSDLELIDRCEFTPWDTWASNTYGKVVSQSAPAIMARNMPLPKVEIDGMPPYVCATTYPNGPTGIACEGRVSIDDQWFHPRAKVTVRIKDASQPIGIVGHYDRLVLEFADSIEDVRYVWAQDLLSDEAVDIKGKVRIDGAKLSIDGAFIDELGTFAGDKGDNSAPGMVLKLEGGTLPVADEDYTPQVSPVTQAKRRQFKITKQADGYFGKAQLSRSPYGYRVTASGPAQVVLRELEEAVTSGRFSITWKMKPANRAATKNGMIVLSSDEDANAALCGGSWIGANEITLFENDSDWGNDHSRSLNTHGELNCRVDVDLDLRTATLTVNGDEVEIAFSESVTSINYVGFGVHNADTLFTEPRIIHR</sequence>
<protein>
    <submittedName>
        <fullName evidence="2">Uncharacterized protein</fullName>
    </submittedName>
</protein>
<name>A0A5C5ZCG2_9BACT</name>
<keyword evidence="1" id="KW-0732">Signal</keyword>
<feature type="chain" id="PRO_5023085316" evidence="1">
    <location>
        <begin position="30"/>
        <end position="730"/>
    </location>
</feature>
<accession>A0A5C5ZCG2</accession>
<comment type="caution">
    <text evidence="2">The sequence shown here is derived from an EMBL/GenBank/DDBJ whole genome shotgun (WGS) entry which is preliminary data.</text>
</comment>
<dbReference type="AlphaFoldDB" id="A0A5C5ZCG2"/>
<dbReference type="Proteomes" id="UP000315010">
    <property type="component" value="Unassembled WGS sequence"/>
</dbReference>